<reference evidence="2" key="1">
    <citation type="submission" date="2015-04" db="UniProtKB">
        <authorList>
            <consortium name="EnsemblPlants"/>
        </authorList>
    </citation>
    <scope>IDENTIFICATION</scope>
    <source>
        <strain evidence="2">SL10</strain>
    </source>
</reference>
<feature type="region of interest" description="Disordered" evidence="1">
    <location>
        <begin position="75"/>
        <end position="130"/>
    </location>
</feature>
<feature type="region of interest" description="Disordered" evidence="1">
    <location>
        <begin position="137"/>
        <end position="156"/>
    </location>
</feature>
<organism evidence="2">
    <name type="scientific">Oryza nivara</name>
    <name type="common">Indian wild rice</name>
    <name type="synonym">Oryza sativa f. spontanea</name>
    <dbReference type="NCBI Taxonomy" id="4536"/>
    <lineage>
        <taxon>Eukaryota</taxon>
        <taxon>Viridiplantae</taxon>
        <taxon>Streptophyta</taxon>
        <taxon>Embryophyta</taxon>
        <taxon>Tracheophyta</taxon>
        <taxon>Spermatophyta</taxon>
        <taxon>Magnoliopsida</taxon>
        <taxon>Liliopsida</taxon>
        <taxon>Poales</taxon>
        <taxon>Poaceae</taxon>
        <taxon>BOP clade</taxon>
        <taxon>Oryzoideae</taxon>
        <taxon>Oryzeae</taxon>
        <taxon>Oryzinae</taxon>
        <taxon>Oryza</taxon>
    </lineage>
</organism>
<dbReference type="Gramene" id="ONIVA04G18210.1">
    <property type="protein sequence ID" value="ONIVA04G18210.1"/>
    <property type="gene ID" value="ONIVA04G18210"/>
</dbReference>
<evidence type="ECO:0000313" key="3">
    <source>
        <dbReference type="Proteomes" id="UP000006591"/>
    </source>
</evidence>
<evidence type="ECO:0000313" key="2">
    <source>
        <dbReference type="EnsemblPlants" id="ONIVA04G18210.1"/>
    </source>
</evidence>
<dbReference type="Proteomes" id="UP000006591">
    <property type="component" value="Chromosome 4"/>
</dbReference>
<accession>A0A0E0H3L5</accession>
<evidence type="ECO:0000256" key="1">
    <source>
        <dbReference type="SAM" id="MobiDB-lite"/>
    </source>
</evidence>
<protein>
    <submittedName>
        <fullName evidence="2">Uncharacterized protein</fullName>
    </submittedName>
</protein>
<name>A0A0E0H3L5_ORYNI</name>
<dbReference type="EnsemblPlants" id="ONIVA04G18210.1">
    <property type="protein sequence ID" value="ONIVA04G18210.1"/>
    <property type="gene ID" value="ONIVA04G18210"/>
</dbReference>
<dbReference type="AlphaFoldDB" id="A0A0E0H3L5"/>
<sequence>MAAASGHLSHRPLLTIRPINVNTIHDIDYVPLECGEIGIVSLHRVFRQTPRRGTHMSVTYSFIVTHFLFSPSFPPSSTTSMRGNAVAAPEPSRRGRGRRRQWRRRLPSPPAADGVEDDGDDNRSLPPWRWSTMAAATMNAVERERERERKVKKNELTAKSHVQLRLTKTFDRKHDGVV</sequence>
<reference evidence="2" key="2">
    <citation type="submission" date="2018-04" db="EMBL/GenBank/DDBJ databases">
        <title>OnivRS2 (Oryza nivara Reference Sequence Version 2).</title>
        <authorList>
            <person name="Zhang J."/>
            <person name="Kudrna D."/>
            <person name="Lee S."/>
            <person name="Talag J."/>
            <person name="Rajasekar S."/>
            <person name="Welchert J."/>
            <person name="Hsing Y.-I."/>
            <person name="Wing R.A."/>
        </authorList>
    </citation>
    <scope>NUCLEOTIDE SEQUENCE [LARGE SCALE GENOMIC DNA]</scope>
    <source>
        <strain evidence="2">SL10</strain>
    </source>
</reference>
<keyword evidence="3" id="KW-1185">Reference proteome</keyword>
<dbReference type="HOGENOM" id="CLU_1512932_0_0_1"/>
<proteinExistence type="predicted"/>
<feature type="compositionally biased region" description="Basic and acidic residues" evidence="1">
    <location>
        <begin position="141"/>
        <end position="156"/>
    </location>
</feature>
<feature type="compositionally biased region" description="Basic residues" evidence="1">
    <location>
        <begin position="94"/>
        <end position="106"/>
    </location>
</feature>